<keyword evidence="2" id="KW-1185">Reference proteome</keyword>
<sequence length="185" mass="19439">MGDPATGRTGGVEGAGRAWAELLRISALFSVPGDLLAGATAGTTAASLLGAQTVTAATPTAAPAAHGRRRVLPPGRLGIQLYTLRDQTGLPRLRPGLRGTRYHMADVGDGDIDYRRFLATVNRRKGHVHPDHHWIVERDNAVDPAANPAGSPSTAARSARYLRQLRGQRFPGAGPADPVWSSGSV</sequence>
<protein>
    <submittedName>
        <fullName evidence="1">Uncharacterized protein</fullName>
    </submittedName>
</protein>
<dbReference type="AlphaFoldDB" id="A0A371Q0L0"/>
<comment type="caution">
    <text evidence="1">The sequence shown here is derived from an EMBL/GenBank/DDBJ whole genome shotgun (WGS) entry which is preliminary data.</text>
</comment>
<dbReference type="EMBL" id="QUAC01000180">
    <property type="protein sequence ID" value="REK88210.1"/>
    <property type="molecule type" value="Genomic_DNA"/>
</dbReference>
<name>A0A371Q0L0_STRIH</name>
<evidence type="ECO:0000313" key="1">
    <source>
        <dbReference type="EMBL" id="REK88210.1"/>
    </source>
</evidence>
<proteinExistence type="predicted"/>
<evidence type="ECO:0000313" key="2">
    <source>
        <dbReference type="Proteomes" id="UP000262477"/>
    </source>
</evidence>
<organism evidence="1 2">
    <name type="scientific">Streptomyces inhibens</name>
    <dbReference type="NCBI Taxonomy" id="2293571"/>
    <lineage>
        <taxon>Bacteria</taxon>
        <taxon>Bacillati</taxon>
        <taxon>Actinomycetota</taxon>
        <taxon>Actinomycetes</taxon>
        <taxon>Kitasatosporales</taxon>
        <taxon>Streptomycetaceae</taxon>
        <taxon>Streptomyces</taxon>
    </lineage>
</organism>
<dbReference type="Proteomes" id="UP000262477">
    <property type="component" value="Unassembled WGS sequence"/>
</dbReference>
<gene>
    <name evidence="1" type="ORF">DY245_22620</name>
</gene>
<accession>A0A371Q0L0</accession>
<reference evidence="1 2" key="1">
    <citation type="submission" date="2018-08" db="EMBL/GenBank/DDBJ databases">
        <title>Streptomyces NEAU-D10 sp. nov., a novel Actinomycete isolated from soil.</title>
        <authorList>
            <person name="Jin L."/>
        </authorList>
    </citation>
    <scope>NUCLEOTIDE SEQUENCE [LARGE SCALE GENOMIC DNA]</scope>
    <source>
        <strain evidence="1 2">NEAU-D10</strain>
    </source>
</reference>